<dbReference type="OrthoDB" id="541276at2759"/>
<keyword evidence="1 10" id="KW-0723">Serine/threonine-protein kinase</keyword>
<dbReference type="PROSITE" id="PS00107">
    <property type="entry name" value="PROTEIN_KINASE_ATP"/>
    <property type="match status" value="1"/>
</dbReference>
<dbReference type="Gene3D" id="1.10.510.10">
    <property type="entry name" value="Transferase(Phosphotransferase) domain 1"/>
    <property type="match status" value="1"/>
</dbReference>
<accession>A0A2R6NGG4</accession>
<dbReference type="InterPro" id="IPR008271">
    <property type="entry name" value="Ser/Thr_kinase_AS"/>
</dbReference>
<feature type="binding site" evidence="7">
    <location>
        <begin position="157"/>
        <end position="158"/>
    </location>
    <ligand>
        <name>ATP</name>
        <dbReference type="ChEBI" id="CHEBI:30616"/>
    </ligand>
</feature>
<dbReference type="Proteomes" id="UP000186601">
    <property type="component" value="Unassembled WGS sequence"/>
</dbReference>
<feature type="compositionally biased region" description="Low complexity" evidence="11">
    <location>
        <begin position="370"/>
        <end position="381"/>
    </location>
</feature>
<feature type="domain" description="Protein kinase" evidence="12">
    <location>
        <begin position="21"/>
        <end position="293"/>
    </location>
</feature>
<dbReference type="PROSITE" id="PS50011">
    <property type="entry name" value="PROTEIN_KINASE_DOM"/>
    <property type="match status" value="1"/>
</dbReference>
<evidence type="ECO:0000313" key="14">
    <source>
        <dbReference type="Proteomes" id="UP000186601"/>
    </source>
</evidence>
<evidence type="ECO:0000256" key="1">
    <source>
        <dbReference type="ARBA" id="ARBA00022527"/>
    </source>
</evidence>
<evidence type="ECO:0000256" key="7">
    <source>
        <dbReference type="PIRSR" id="PIRSR630616-2"/>
    </source>
</evidence>
<evidence type="ECO:0000313" key="13">
    <source>
        <dbReference type="EMBL" id="PSR71431.1"/>
    </source>
</evidence>
<feature type="region of interest" description="Disordered" evidence="11">
    <location>
        <begin position="370"/>
        <end position="395"/>
    </location>
</feature>
<evidence type="ECO:0000256" key="10">
    <source>
        <dbReference type="RuleBase" id="RU000304"/>
    </source>
</evidence>
<comment type="similarity">
    <text evidence="10">Belongs to the protein kinase superfamily.</text>
</comment>
<keyword evidence="4" id="KW-0418">Kinase</keyword>
<protein>
    <recommendedName>
        <fullName evidence="12">Protein kinase domain-containing protein</fullName>
    </recommendedName>
</protein>
<evidence type="ECO:0000256" key="6">
    <source>
        <dbReference type="PIRSR" id="PIRSR630616-1"/>
    </source>
</evidence>
<evidence type="ECO:0000256" key="8">
    <source>
        <dbReference type="PIRSR" id="PIRSR630616-3"/>
    </source>
</evidence>
<dbReference type="InterPro" id="IPR030616">
    <property type="entry name" value="Aur-like"/>
</dbReference>
<evidence type="ECO:0000256" key="3">
    <source>
        <dbReference type="ARBA" id="ARBA00022741"/>
    </source>
</evidence>
<dbReference type="AlphaFoldDB" id="A0A2R6NGG4"/>
<evidence type="ECO:0000259" key="12">
    <source>
        <dbReference type="PROSITE" id="PS50011"/>
    </source>
</evidence>
<dbReference type="Pfam" id="PF00069">
    <property type="entry name" value="Pkinase"/>
    <property type="match status" value="1"/>
</dbReference>
<feature type="binding site" evidence="7 9">
    <location>
        <position position="57"/>
    </location>
    <ligand>
        <name>ATP</name>
        <dbReference type="ChEBI" id="CHEBI:30616"/>
    </ligand>
</feature>
<keyword evidence="2" id="KW-0808">Transferase</keyword>
<keyword evidence="3 7" id="KW-0547">Nucleotide-binding</keyword>
<dbReference type="GO" id="GO:0005524">
    <property type="term" value="F:ATP binding"/>
    <property type="evidence" value="ECO:0007669"/>
    <property type="project" value="UniProtKB-UniRule"/>
</dbReference>
<evidence type="ECO:0000256" key="5">
    <source>
        <dbReference type="ARBA" id="ARBA00022840"/>
    </source>
</evidence>
<evidence type="ECO:0000256" key="2">
    <source>
        <dbReference type="ARBA" id="ARBA00022679"/>
    </source>
</evidence>
<dbReference type="EMBL" id="MLYV02001285">
    <property type="protein sequence ID" value="PSR71431.1"/>
    <property type="molecule type" value="Genomic_DNA"/>
</dbReference>
<dbReference type="SMART" id="SM00220">
    <property type="entry name" value="S_TKc"/>
    <property type="match status" value="1"/>
</dbReference>
<dbReference type="InterPro" id="IPR011009">
    <property type="entry name" value="Kinase-like_dom_sf"/>
</dbReference>
<evidence type="ECO:0000256" key="9">
    <source>
        <dbReference type="PROSITE-ProRule" id="PRU10141"/>
    </source>
</evidence>
<name>A0A2R6NGG4_9APHY</name>
<dbReference type="InterPro" id="IPR017441">
    <property type="entry name" value="Protein_kinase_ATP_BS"/>
</dbReference>
<keyword evidence="5 7" id="KW-0067">ATP-binding</keyword>
<gene>
    <name evidence="13" type="ORF">PHLCEN_2v12698</name>
</gene>
<dbReference type="PROSITE" id="PS00108">
    <property type="entry name" value="PROTEIN_KINASE_ST"/>
    <property type="match status" value="1"/>
</dbReference>
<dbReference type="STRING" id="98765.A0A2R6NGG4"/>
<keyword evidence="14" id="KW-1185">Reference proteome</keyword>
<organism evidence="13 14">
    <name type="scientific">Hermanssonia centrifuga</name>
    <dbReference type="NCBI Taxonomy" id="98765"/>
    <lineage>
        <taxon>Eukaryota</taxon>
        <taxon>Fungi</taxon>
        <taxon>Dikarya</taxon>
        <taxon>Basidiomycota</taxon>
        <taxon>Agaricomycotina</taxon>
        <taxon>Agaricomycetes</taxon>
        <taxon>Polyporales</taxon>
        <taxon>Meruliaceae</taxon>
        <taxon>Hermanssonia</taxon>
    </lineage>
</organism>
<reference evidence="13 14" key="1">
    <citation type="submission" date="2018-02" db="EMBL/GenBank/DDBJ databases">
        <title>Genome sequence of the basidiomycete white-rot fungus Phlebia centrifuga.</title>
        <authorList>
            <person name="Granchi Z."/>
            <person name="Peng M."/>
            <person name="de Vries R.P."/>
            <person name="Hilden K."/>
            <person name="Makela M.R."/>
            <person name="Grigoriev I."/>
            <person name="Riley R."/>
        </authorList>
    </citation>
    <scope>NUCLEOTIDE SEQUENCE [LARGE SCALE GENOMIC DNA]</scope>
    <source>
        <strain evidence="13 14">FBCC195</strain>
    </source>
</reference>
<proteinExistence type="inferred from homology"/>
<dbReference type="FunFam" id="3.30.200.20:FF:000042">
    <property type="entry name" value="Aurora kinase A"/>
    <property type="match status" value="1"/>
</dbReference>
<dbReference type="PANTHER" id="PTHR24350">
    <property type="entry name" value="SERINE/THREONINE-PROTEIN KINASE IAL-RELATED"/>
    <property type="match status" value="1"/>
</dbReference>
<evidence type="ECO:0000256" key="11">
    <source>
        <dbReference type="SAM" id="MobiDB-lite"/>
    </source>
</evidence>
<feature type="binding site" evidence="7">
    <location>
        <position position="172"/>
    </location>
    <ligand>
        <name>ATP</name>
        <dbReference type="ChEBI" id="CHEBI:30616"/>
    </ligand>
</feature>
<dbReference type="SUPFAM" id="SSF56112">
    <property type="entry name" value="Protein kinase-like (PK-like)"/>
    <property type="match status" value="1"/>
</dbReference>
<dbReference type="InterPro" id="IPR000719">
    <property type="entry name" value="Prot_kinase_dom"/>
</dbReference>
<dbReference type="GO" id="GO:0004674">
    <property type="term" value="F:protein serine/threonine kinase activity"/>
    <property type="evidence" value="ECO:0007669"/>
    <property type="project" value="UniProtKB-KW"/>
</dbReference>
<feature type="cross-link" description="Glycyl lysine isopeptide (Lys-Gly) (interchain with G-Cter in SUMO2)" evidence="8">
    <location>
        <position position="155"/>
    </location>
</feature>
<sequence>MSPSTSSMPDFTGRLVNDGQYQLTKMLGSGAFGVVYQATQLATASSSSKSFKQFAIKVLKKASMSSRDALHVRREVTLHRIMSDHPNVVTMHHAFEDDDYVYVVLDYCRGGDLFGKICEEKVYFRNDELVKKVFLQILEAVHACHRKRIFHRDLKPENVLCNKDGSKIYLSDFGLSTNSQVSETFGCGSSFYMSPECIGKEAGFLAYSNRANDIWALGVILVNMISCRSPWAKALTSDDCFCDYLLNYDYLREMLPISEGANDLLRKIFAYEPMERITIPELRKAVIELDTFFMTDDEIAHGGEIVQMAASYCGLHIEPAESMVAAKADNQTTMGDIPRSPTSLFGDILASPLISATAFVIGSLSDDSCWTSESSSSGDDSAGPVTPSTHGQDPEVVIPELNIELGESGEAKPASLKRVVEKPPLRVVNVAVPDALVVEA</sequence>
<evidence type="ECO:0000256" key="4">
    <source>
        <dbReference type="ARBA" id="ARBA00022777"/>
    </source>
</evidence>
<feature type="active site" description="Proton acceptor" evidence="6">
    <location>
        <position position="153"/>
    </location>
</feature>
<comment type="caution">
    <text evidence="13">The sequence shown here is derived from an EMBL/GenBank/DDBJ whole genome shotgun (WGS) entry which is preliminary data.</text>
</comment>